<organism evidence="1 2">
    <name type="scientific">Mycena rosella</name>
    <name type="common">Pink bonnet</name>
    <name type="synonym">Agaricus rosellus</name>
    <dbReference type="NCBI Taxonomy" id="1033263"/>
    <lineage>
        <taxon>Eukaryota</taxon>
        <taxon>Fungi</taxon>
        <taxon>Dikarya</taxon>
        <taxon>Basidiomycota</taxon>
        <taxon>Agaricomycotina</taxon>
        <taxon>Agaricomycetes</taxon>
        <taxon>Agaricomycetidae</taxon>
        <taxon>Agaricales</taxon>
        <taxon>Marasmiineae</taxon>
        <taxon>Mycenaceae</taxon>
        <taxon>Mycena</taxon>
    </lineage>
</organism>
<reference evidence="1" key="1">
    <citation type="submission" date="2023-03" db="EMBL/GenBank/DDBJ databases">
        <title>Massive genome expansion in bonnet fungi (Mycena s.s.) driven by repeated elements and novel gene families across ecological guilds.</title>
        <authorList>
            <consortium name="Lawrence Berkeley National Laboratory"/>
            <person name="Harder C.B."/>
            <person name="Miyauchi S."/>
            <person name="Viragh M."/>
            <person name="Kuo A."/>
            <person name="Thoen E."/>
            <person name="Andreopoulos B."/>
            <person name="Lu D."/>
            <person name="Skrede I."/>
            <person name="Drula E."/>
            <person name="Henrissat B."/>
            <person name="Morin E."/>
            <person name="Kohler A."/>
            <person name="Barry K."/>
            <person name="LaButti K."/>
            <person name="Morin E."/>
            <person name="Salamov A."/>
            <person name="Lipzen A."/>
            <person name="Mereny Z."/>
            <person name="Hegedus B."/>
            <person name="Baldrian P."/>
            <person name="Stursova M."/>
            <person name="Weitz H."/>
            <person name="Taylor A."/>
            <person name="Grigoriev I.V."/>
            <person name="Nagy L.G."/>
            <person name="Martin F."/>
            <person name="Kauserud H."/>
        </authorList>
    </citation>
    <scope>NUCLEOTIDE SEQUENCE</scope>
    <source>
        <strain evidence="1">CBHHK067</strain>
    </source>
</reference>
<comment type="caution">
    <text evidence="1">The sequence shown here is derived from an EMBL/GenBank/DDBJ whole genome shotgun (WGS) entry which is preliminary data.</text>
</comment>
<accession>A0AAD7GDS2</accession>
<dbReference type="EMBL" id="JARKIE010000099">
    <property type="protein sequence ID" value="KAJ7686127.1"/>
    <property type="molecule type" value="Genomic_DNA"/>
</dbReference>
<sequence length="111" mass="11884">MLPVSTTYDSLAARTTGNSTAEEAPVVYAYQGQWYLFTSWNKDDQTYETRVARYDGGYVGPGGLGALESGGGLILGNHDSVLGPGGIDTFLDDDGQNYLVYPSESFIDDGI</sequence>
<name>A0AAD7GDS2_MYCRO</name>
<keyword evidence="2" id="KW-1185">Reference proteome</keyword>
<dbReference type="AlphaFoldDB" id="A0AAD7GDS2"/>
<dbReference type="InterPro" id="IPR023296">
    <property type="entry name" value="Glyco_hydro_beta-prop_sf"/>
</dbReference>
<evidence type="ECO:0000313" key="2">
    <source>
        <dbReference type="Proteomes" id="UP001221757"/>
    </source>
</evidence>
<dbReference type="SUPFAM" id="SSF75005">
    <property type="entry name" value="Arabinanase/levansucrase/invertase"/>
    <property type="match status" value="1"/>
</dbReference>
<proteinExistence type="predicted"/>
<gene>
    <name evidence="1" type="ORF">B0H17DRAFT_1137149</name>
</gene>
<dbReference type="Proteomes" id="UP001221757">
    <property type="component" value="Unassembled WGS sequence"/>
</dbReference>
<dbReference type="Gene3D" id="2.115.10.20">
    <property type="entry name" value="Glycosyl hydrolase domain, family 43"/>
    <property type="match status" value="1"/>
</dbReference>
<protein>
    <submittedName>
        <fullName evidence="1">Uncharacterized protein</fullName>
    </submittedName>
</protein>
<evidence type="ECO:0000313" key="1">
    <source>
        <dbReference type="EMBL" id="KAJ7686127.1"/>
    </source>
</evidence>